<proteinExistence type="predicted"/>
<reference evidence="1 2" key="1">
    <citation type="submission" date="2020-08" db="EMBL/GenBank/DDBJ databases">
        <title>Genomic Encyclopedia of Type Strains, Phase IV (KMG-IV): sequencing the most valuable type-strain genomes for metagenomic binning, comparative biology and taxonomic classification.</title>
        <authorList>
            <person name="Goeker M."/>
        </authorList>
    </citation>
    <scope>NUCLEOTIDE SEQUENCE [LARGE SCALE GENOMIC DNA]</scope>
    <source>
        <strain evidence="1 2">DSM 25079</strain>
    </source>
</reference>
<accession>A0A7W9AGN6</accession>
<evidence type="ECO:0000313" key="1">
    <source>
        <dbReference type="EMBL" id="MBB5685228.1"/>
    </source>
</evidence>
<sequence length="228" mass="25282">MTEISDRERHSFIKDGAQHLRAGVTAHLAQLHSIFSDLPEGHAGVRLNGLEKLKPLLSNNGPIGSIAAHILGQTCRPVRAIMFDNTTEANWSLAWHQDRTICVRLRIEIAEFGPWTTKAGMQHVEPPFDLIARMLTLRVHLDDVSANNASLLIALGSHRRGRVPIDMIDAVVHQSGIRKCFAEAGDVWLYSTPILHASDRAKNPSRRRVLQVDFSADSLPGCLEWLGV</sequence>
<dbReference type="EMBL" id="JACIJC010000002">
    <property type="protein sequence ID" value="MBB5685228.1"/>
    <property type="molecule type" value="Genomic_DNA"/>
</dbReference>
<dbReference type="InterPro" id="IPR008775">
    <property type="entry name" value="Phytyl_CoA_dOase-like"/>
</dbReference>
<dbReference type="Pfam" id="PF05721">
    <property type="entry name" value="PhyH"/>
    <property type="match status" value="1"/>
</dbReference>
<name>A0A7W9AGN6_9SPHN</name>
<dbReference type="RefSeq" id="WP_184016409.1">
    <property type="nucleotide sequence ID" value="NZ_JACIJC010000002.1"/>
</dbReference>
<dbReference type="SUPFAM" id="SSF51197">
    <property type="entry name" value="Clavaminate synthase-like"/>
    <property type="match status" value="1"/>
</dbReference>
<protein>
    <submittedName>
        <fullName evidence="1">Ectoine hydroxylase-related dioxygenase (Phytanoyl-CoA dioxygenase family)</fullName>
    </submittedName>
</protein>
<evidence type="ECO:0000313" key="2">
    <source>
        <dbReference type="Proteomes" id="UP000549617"/>
    </source>
</evidence>
<organism evidence="1 2">
    <name type="scientific">Sphingobium boeckii</name>
    <dbReference type="NCBI Taxonomy" id="1082345"/>
    <lineage>
        <taxon>Bacteria</taxon>
        <taxon>Pseudomonadati</taxon>
        <taxon>Pseudomonadota</taxon>
        <taxon>Alphaproteobacteria</taxon>
        <taxon>Sphingomonadales</taxon>
        <taxon>Sphingomonadaceae</taxon>
        <taxon>Sphingobium</taxon>
    </lineage>
</organism>
<dbReference type="Proteomes" id="UP000549617">
    <property type="component" value="Unassembled WGS sequence"/>
</dbReference>
<comment type="caution">
    <text evidence="1">The sequence shown here is derived from an EMBL/GenBank/DDBJ whole genome shotgun (WGS) entry which is preliminary data.</text>
</comment>
<dbReference type="AlphaFoldDB" id="A0A7W9AGN6"/>
<dbReference type="Gene3D" id="2.60.120.620">
    <property type="entry name" value="q2cbj1_9rhob like domain"/>
    <property type="match status" value="1"/>
</dbReference>
<dbReference type="GO" id="GO:0016706">
    <property type="term" value="F:2-oxoglutarate-dependent dioxygenase activity"/>
    <property type="evidence" value="ECO:0007669"/>
    <property type="project" value="UniProtKB-ARBA"/>
</dbReference>
<gene>
    <name evidence="1" type="ORF">FHS49_001236</name>
</gene>
<keyword evidence="1" id="KW-0223">Dioxygenase</keyword>
<keyword evidence="1" id="KW-0560">Oxidoreductase</keyword>
<keyword evidence="2" id="KW-1185">Reference proteome</keyword>